<accession>A0A0F9NBT6</accession>
<gene>
    <name evidence="1" type="ORF">LCGC14_1356170</name>
</gene>
<dbReference type="EMBL" id="LAZR01008430">
    <property type="protein sequence ID" value="KKM78822.1"/>
    <property type="molecule type" value="Genomic_DNA"/>
</dbReference>
<protein>
    <recommendedName>
        <fullName evidence="2">DUF932 domain-containing protein</fullName>
    </recommendedName>
</protein>
<sequence length="222" mass="24406">KETYQPVSNAEMLEWALSASMDLAMSQGWLYGPTMRVTCVSEKGSAEPKKGDIVKVGMSLENSVHGDCSAKISDYAFRLKCTNGLLARDHQHMERIRHVGDVHYNVQKAIVAAATRAVQLKPLMEHAANLYLDGDDIKKVREYVADSKNGGSSALDSKVVNNAMDEAQDEGRNEEEVTLWNFVNGVTMEAKGAKTIHRQGELEALGYKTLARYGVVLKSSLS</sequence>
<evidence type="ECO:0008006" key="2">
    <source>
        <dbReference type="Google" id="ProtNLM"/>
    </source>
</evidence>
<dbReference type="Pfam" id="PF06067">
    <property type="entry name" value="DUF932"/>
    <property type="match status" value="1"/>
</dbReference>
<reference evidence="1" key="1">
    <citation type="journal article" date="2015" name="Nature">
        <title>Complex archaea that bridge the gap between prokaryotes and eukaryotes.</title>
        <authorList>
            <person name="Spang A."/>
            <person name="Saw J.H."/>
            <person name="Jorgensen S.L."/>
            <person name="Zaremba-Niedzwiedzka K."/>
            <person name="Martijn J."/>
            <person name="Lind A.E."/>
            <person name="van Eijk R."/>
            <person name="Schleper C."/>
            <person name="Guy L."/>
            <person name="Ettema T.J."/>
        </authorList>
    </citation>
    <scope>NUCLEOTIDE SEQUENCE</scope>
</reference>
<dbReference type="AlphaFoldDB" id="A0A0F9NBT6"/>
<name>A0A0F9NBT6_9ZZZZ</name>
<dbReference type="InterPro" id="IPR026325">
    <property type="entry name" value="DUF932"/>
</dbReference>
<feature type="non-terminal residue" evidence="1">
    <location>
        <position position="1"/>
    </location>
</feature>
<proteinExistence type="predicted"/>
<organism evidence="1">
    <name type="scientific">marine sediment metagenome</name>
    <dbReference type="NCBI Taxonomy" id="412755"/>
    <lineage>
        <taxon>unclassified sequences</taxon>
        <taxon>metagenomes</taxon>
        <taxon>ecological metagenomes</taxon>
    </lineage>
</organism>
<comment type="caution">
    <text evidence="1">The sequence shown here is derived from an EMBL/GenBank/DDBJ whole genome shotgun (WGS) entry which is preliminary data.</text>
</comment>
<evidence type="ECO:0000313" key="1">
    <source>
        <dbReference type="EMBL" id="KKM78822.1"/>
    </source>
</evidence>